<evidence type="ECO:0000313" key="2">
    <source>
        <dbReference type="Proteomes" id="UP000324222"/>
    </source>
</evidence>
<sequence>MRLNHHKYSILTSNNTLHRGKQSSESGSDLIERLFAIPDVLFSLQQLQNLYIDTTFLNLSS</sequence>
<evidence type="ECO:0000313" key="1">
    <source>
        <dbReference type="EMBL" id="MPC86570.1"/>
    </source>
</evidence>
<protein>
    <submittedName>
        <fullName evidence="1">Uncharacterized protein</fullName>
    </submittedName>
</protein>
<dbReference type="Proteomes" id="UP000324222">
    <property type="component" value="Unassembled WGS sequence"/>
</dbReference>
<dbReference type="EMBL" id="VSRR010071887">
    <property type="protein sequence ID" value="MPC86570.1"/>
    <property type="molecule type" value="Genomic_DNA"/>
</dbReference>
<proteinExistence type="predicted"/>
<reference evidence="1 2" key="1">
    <citation type="submission" date="2019-05" db="EMBL/GenBank/DDBJ databases">
        <title>Another draft genome of Portunus trituberculatus and its Hox gene families provides insights of decapod evolution.</title>
        <authorList>
            <person name="Jeong J.-H."/>
            <person name="Song I."/>
            <person name="Kim S."/>
            <person name="Choi T."/>
            <person name="Kim D."/>
            <person name="Ryu S."/>
            <person name="Kim W."/>
        </authorList>
    </citation>
    <scope>NUCLEOTIDE SEQUENCE [LARGE SCALE GENOMIC DNA]</scope>
    <source>
        <tissue evidence="1">Muscle</tissue>
    </source>
</reference>
<comment type="caution">
    <text evidence="1">The sequence shown here is derived from an EMBL/GenBank/DDBJ whole genome shotgun (WGS) entry which is preliminary data.</text>
</comment>
<gene>
    <name evidence="1" type="ORF">E2C01_081403</name>
</gene>
<organism evidence="1 2">
    <name type="scientific">Portunus trituberculatus</name>
    <name type="common">Swimming crab</name>
    <name type="synonym">Neptunus trituberculatus</name>
    <dbReference type="NCBI Taxonomy" id="210409"/>
    <lineage>
        <taxon>Eukaryota</taxon>
        <taxon>Metazoa</taxon>
        <taxon>Ecdysozoa</taxon>
        <taxon>Arthropoda</taxon>
        <taxon>Crustacea</taxon>
        <taxon>Multicrustacea</taxon>
        <taxon>Malacostraca</taxon>
        <taxon>Eumalacostraca</taxon>
        <taxon>Eucarida</taxon>
        <taxon>Decapoda</taxon>
        <taxon>Pleocyemata</taxon>
        <taxon>Brachyura</taxon>
        <taxon>Eubrachyura</taxon>
        <taxon>Portunoidea</taxon>
        <taxon>Portunidae</taxon>
        <taxon>Portuninae</taxon>
        <taxon>Portunus</taxon>
    </lineage>
</organism>
<dbReference type="AlphaFoldDB" id="A0A5B7IPP1"/>
<name>A0A5B7IPP1_PORTR</name>
<keyword evidence="2" id="KW-1185">Reference proteome</keyword>
<accession>A0A5B7IPP1</accession>